<feature type="coiled-coil region" evidence="2">
    <location>
        <begin position="358"/>
        <end position="399"/>
    </location>
</feature>
<dbReference type="InterPro" id="IPR027417">
    <property type="entry name" value="P-loop_NTPase"/>
</dbReference>
<dbReference type="PANTHER" id="PTHR32114">
    <property type="entry name" value="ABC TRANSPORTER ABCH.3"/>
    <property type="match status" value="1"/>
</dbReference>
<dbReference type="PANTHER" id="PTHR32114:SF2">
    <property type="entry name" value="ABC TRANSPORTER ABCH.3"/>
    <property type="match status" value="1"/>
</dbReference>
<dbReference type="Pfam" id="PF13555">
    <property type="entry name" value="AAA_29"/>
    <property type="match status" value="1"/>
</dbReference>
<evidence type="ECO:0000256" key="1">
    <source>
        <dbReference type="ARBA" id="ARBA00023054"/>
    </source>
</evidence>
<proteinExistence type="predicted"/>
<dbReference type="OrthoDB" id="25344at2157"/>
<keyword evidence="1 2" id="KW-0175">Coiled coil</keyword>
<feature type="coiled-coil region" evidence="2">
    <location>
        <begin position="486"/>
        <end position="520"/>
    </location>
</feature>
<evidence type="ECO:0000313" key="6">
    <source>
        <dbReference type="Proteomes" id="UP000241022"/>
    </source>
</evidence>
<name>A0A0A7V0T4_9ARCH</name>
<dbReference type="Gene3D" id="3.40.50.300">
    <property type="entry name" value="P-loop containing nucleotide triphosphate hydrolases"/>
    <property type="match status" value="2"/>
</dbReference>
<accession>A0A0A7V0T4</accession>
<dbReference type="SUPFAM" id="SSF52540">
    <property type="entry name" value="P-loop containing nucleoside triphosphate hydrolases"/>
    <property type="match status" value="1"/>
</dbReference>
<reference evidence="3 5" key="1">
    <citation type="journal article" date="2015" name="Proc. Natl. Acad. Sci. U.S.A.">
        <title>Genomic and proteomic characterization of "Candidatus Nitrosopelagicus brevis": An ammonia-oxidizing archaeon from the open ocean.</title>
        <authorList>
            <person name="Santoro A.E."/>
            <person name="Dupont C.L."/>
            <person name="Richter R.A."/>
            <person name="Craig M.T."/>
            <person name="Carini P."/>
            <person name="McIlvin M.R."/>
            <person name="Yang Y."/>
            <person name="Orsi W.D."/>
            <person name="Moran D.M."/>
            <person name="Saito M.A."/>
        </authorList>
    </citation>
    <scope>NUCLEOTIDE SEQUENCE [LARGE SCALE GENOMIC DNA]</scope>
    <source>
        <strain evidence="3">CN25</strain>
        <strain evidence="5">V2</strain>
    </source>
</reference>
<reference evidence="4 6" key="4">
    <citation type="submission" date="2018-04" db="EMBL/GenBank/DDBJ databases">
        <title>Transcriptomics of ammonia oxidizing archaea.</title>
        <authorList>
            <person name="Carini P."/>
        </authorList>
    </citation>
    <scope>NUCLEOTIDE SEQUENCE [LARGE SCALE GENOMIC DNA]</scope>
    <source>
        <strain evidence="4 6">U25</strain>
    </source>
</reference>
<dbReference type="HOGENOM" id="CLU_004785_0_2_2"/>
<dbReference type="KEGG" id="nbv:T478_1019"/>
<dbReference type="Proteomes" id="UP000241022">
    <property type="component" value="Unassembled WGS sequence"/>
</dbReference>
<keyword evidence="6" id="KW-1185">Reference proteome</keyword>
<gene>
    <name evidence="4" type="ORF">A7X95_02930</name>
    <name evidence="3" type="ORF">T478_1019</name>
</gene>
<reference evidence="6" key="2">
    <citation type="submission" date="2016-05" db="EMBL/GenBank/DDBJ databases">
        <authorList>
            <person name="Dupont C."/>
            <person name="Santoro A."/>
        </authorList>
    </citation>
    <scope>NUCLEOTIDE SEQUENCE [LARGE SCALE GENOMIC DNA]</scope>
    <source>
        <strain evidence="6">U25</strain>
    </source>
</reference>
<dbReference type="EMBL" id="CP007026">
    <property type="protein sequence ID" value="AJA92639.1"/>
    <property type="molecule type" value="Genomic_DNA"/>
</dbReference>
<sequence length="693" mass="79441">MIHSIELIDFLAHHNTKLDFSNDATVFVGQNGAGKSSIIDAITFSLFGAHTRKNNKSLIRRGANKSLVKVDFSANGKNYRTVRQIDAKGTLTAQFLEKNGEDFIPIAEGERKQFGESMTEEVEKVLGINFEKLKIASIVQQGELNSIIKAKPKEFKELLNTIIGIDRLDVAVESMKEVLKEFRKDIQTKHGFDDTQIELLENRMNEFQNEITNSKPMMKKLEEEKQVRETKIIQIEQEVEKDSVKEIQLRELEDQKEELVSYAKETIKKIQRDVMEEERKVNECKGCFSIVSKRGEIESRLFKLEEELQTITKELVESEKKKIRFEEQGEFANRLELKDGKCPVCDSKVDHLNPLFQKEHLEEEIKTLDRKISQTKEKQVELEDSIEKVNDELREAENADIKLKTHNISTETELEQIAATIKEKVKKIKDIPITINSGQLLEASSIDAHAKMKYEKILQIEKTTSGFNQDEFLLKKKDLIQNRDRLRQIDQEFGATSNRIENAEQQLERNRIILDELHNVRKYVIELENIQKNVYSIDGPVAKSLRSWALDIISEKASEYLERLNTKIQRISLSQKTRDVNITCYARSTMLELESLSGGEQVSIALSLRLGMAHLLGASNLNFMILDEPTTHLDSERRKALVGVLSQLASIRGEEASMQFIIISHDAEIFEDSSVENIYNFESAINGTLVNPL</sequence>
<feature type="coiled-coil region" evidence="2">
    <location>
        <begin position="294"/>
        <end position="328"/>
    </location>
</feature>
<reference evidence="4" key="3">
    <citation type="submission" date="2016-05" db="EMBL/GenBank/DDBJ databases">
        <authorList>
            <person name="Lavstsen T."/>
            <person name="Jespersen J.S."/>
        </authorList>
    </citation>
    <scope>NUCLEOTIDE SEQUENCE [LARGE SCALE GENOMIC DNA]</scope>
    <source>
        <strain evidence="4">U25</strain>
    </source>
</reference>
<dbReference type="RefSeq" id="WP_048105615.1">
    <property type="nucleotide sequence ID" value="NZ_CP007026.1"/>
</dbReference>
<dbReference type="Proteomes" id="UP000030944">
    <property type="component" value="Chromosome"/>
</dbReference>
<dbReference type="STRING" id="1410606.T478_1019"/>
<evidence type="ECO:0000313" key="3">
    <source>
        <dbReference type="EMBL" id="AJA92639.1"/>
    </source>
</evidence>
<dbReference type="GeneID" id="24816901"/>
<evidence type="ECO:0000313" key="4">
    <source>
        <dbReference type="EMBL" id="PTL88233.1"/>
    </source>
</evidence>
<organism evidence="3 5">
    <name type="scientific">Candidatus Nitrosopelagicus brevis</name>
    <dbReference type="NCBI Taxonomy" id="1410606"/>
    <lineage>
        <taxon>Archaea</taxon>
        <taxon>Nitrososphaerota</taxon>
    </lineage>
</organism>
<evidence type="ECO:0000313" key="5">
    <source>
        <dbReference type="Proteomes" id="UP000030944"/>
    </source>
</evidence>
<protein>
    <submittedName>
        <fullName evidence="4">Chromosome segregation protein SMC</fullName>
    </submittedName>
</protein>
<feature type="coiled-coil region" evidence="2">
    <location>
        <begin position="218"/>
        <end position="269"/>
    </location>
</feature>
<dbReference type="AlphaFoldDB" id="A0A0A7V0T4"/>
<dbReference type="EMBL" id="LXWN01000001">
    <property type="protein sequence ID" value="PTL88233.1"/>
    <property type="molecule type" value="Genomic_DNA"/>
</dbReference>
<evidence type="ECO:0000256" key="2">
    <source>
        <dbReference type="SAM" id="Coils"/>
    </source>
</evidence>